<comment type="function">
    <text evidence="8">Converts seryl-tRNA(Sec) to selenocysteinyl-tRNA(Sec) required for selenoprotein biosynthesis.</text>
</comment>
<dbReference type="InterPro" id="IPR004534">
    <property type="entry name" value="SelA_trans"/>
</dbReference>
<gene>
    <name evidence="8" type="primary">selA</name>
    <name evidence="10" type="ORF">ENN98_07755</name>
</gene>
<sequence length="479" mass="51942">MADDGKLTAQGPPAGKALLRAIPKVDEVLAWLAGETAPLLLVKGEVRRVLEEFRGRLLAGEAVEPGELKRDCLLPLLQERIARRTRNNFRPVINATGVVVHTNLGRSLLPAGAMAQLTAVAGSYSNLEFDLTTGKRGSRYSLVEELLCELTGAEAALVVNNNAAAVLLVLETLAAGREVIVSRGQLVEIGGSFRIPDVMARSGARLVEVGATNRTHLRDYQQAIGEQTALLLKVHTSNYRQIGFTSEVGAEELVDLAAEHGLPVMEDLGSGSLVDFSRFGLAKEPTVQEVLRAGVDVVTFSGDKLLGGPQAGLILGKRELVDRVKKNPLNRALRIDKFTLAALESVLRLYYDEERARAEIPTLRMLTTPLAEIKRRAQRLRRLLGREAAERYQLELLAIDSRVGGGALPEMALPSCAVALNPRAITLGGLERALRAATPPVIGRIENERFLLDLRTVADQELSSLATVLRNVLPKEDDL</sequence>
<keyword evidence="4 8" id="KW-0663">Pyridoxal phosphate</keyword>
<keyword evidence="3 8" id="KW-0808">Transferase</keyword>
<dbReference type="InterPro" id="IPR015424">
    <property type="entry name" value="PyrdxlP-dep_Trfase"/>
</dbReference>
<comment type="similarity">
    <text evidence="7 8">Belongs to the SelA family.</text>
</comment>
<comment type="catalytic activity">
    <reaction evidence="8">
        <text>L-seryl-tRNA(Sec) + selenophosphate + H(+) = L-selenocysteinyl-tRNA(Sec) + phosphate</text>
        <dbReference type="Rhea" id="RHEA:22728"/>
        <dbReference type="Rhea" id="RHEA-COMP:9742"/>
        <dbReference type="Rhea" id="RHEA-COMP:9743"/>
        <dbReference type="ChEBI" id="CHEBI:15378"/>
        <dbReference type="ChEBI" id="CHEBI:16144"/>
        <dbReference type="ChEBI" id="CHEBI:43474"/>
        <dbReference type="ChEBI" id="CHEBI:78533"/>
        <dbReference type="ChEBI" id="CHEBI:78573"/>
        <dbReference type="EC" id="2.9.1.1"/>
    </reaction>
</comment>
<dbReference type="GO" id="GO:0004125">
    <property type="term" value="F:L-seryl-tRNA(Sec) selenium transferase activity"/>
    <property type="evidence" value="ECO:0007669"/>
    <property type="project" value="UniProtKB-UniRule"/>
</dbReference>
<evidence type="ECO:0000313" key="10">
    <source>
        <dbReference type="EMBL" id="HET98563.1"/>
    </source>
</evidence>
<dbReference type="Gene3D" id="3.40.640.10">
    <property type="entry name" value="Type I PLP-dependent aspartate aminotransferase-like (Major domain)"/>
    <property type="match status" value="1"/>
</dbReference>
<dbReference type="GO" id="GO:0001717">
    <property type="term" value="P:conversion of seryl-tRNAsec to selenocys-tRNAsec"/>
    <property type="evidence" value="ECO:0007669"/>
    <property type="project" value="UniProtKB-UniRule"/>
</dbReference>
<protein>
    <recommendedName>
        <fullName evidence="8">L-seryl-tRNA(Sec) selenium transferase</fullName>
        <ecNumber evidence="8">2.9.1.1</ecNumber>
    </recommendedName>
    <alternativeName>
        <fullName evidence="8">Selenocysteine synthase</fullName>
        <shortName evidence="8">Sec synthase</shortName>
    </alternativeName>
    <alternativeName>
        <fullName evidence="8">Selenocysteinyl-tRNA(Sec) synthase</fullName>
    </alternativeName>
</protein>
<dbReference type="Proteomes" id="UP000885986">
    <property type="component" value="Unassembled WGS sequence"/>
</dbReference>
<feature type="modified residue" description="N6-(pyridoxal phosphate)lysine" evidence="8 9">
    <location>
        <position position="304"/>
    </location>
</feature>
<comment type="cofactor">
    <cofactor evidence="1 8 9">
        <name>pyridoxal 5'-phosphate</name>
        <dbReference type="ChEBI" id="CHEBI:597326"/>
    </cofactor>
</comment>
<evidence type="ECO:0000256" key="6">
    <source>
        <dbReference type="ARBA" id="ARBA00023266"/>
    </source>
</evidence>
<dbReference type="GO" id="GO:0001514">
    <property type="term" value="P:selenocysteine incorporation"/>
    <property type="evidence" value="ECO:0007669"/>
    <property type="project" value="UniProtKB-UniRule"/>
</dbReference>
<dbReference type="NCBIfam" id="TIGR00474">
    <property type="entry name" value="selA"/>
    <property type="match status" value="1"/>
</dbReference>
<dbReference type="PANTHER" id="PTHR32328">
    <property type="entry name" value="L-SERYL-TRNA(SEC) SELENIUM TRANSFERASE"/>
    <property type="match status" value="1"/>
</dbReference>
<evidence type="ECO:0000256" key="7">
    <source>
        <dbReference type="ARBA" id="ARBA00044507"/>
    </source>
</evidence>
<reference evidence="10" key="1">
    <citation type="journal article" date="2020" name="mSystems">
        <title>Genome- and Community-Level Interaction Insights into Carbon Utilization and Element Cycling Functions of Hydrothermarchaeota in Hydrothermal Sediment.</title>
        <authorList>
            <person name="Zhou Z."/>
            <person name="Liu Y."/>
            <person name="Xu W."/>
            <person name="Pan J."/>
            <person name="Luo Z.H."/>
            <person name="Li M."/>
        </authorList>
    </citation>
    <scope>NUCLEOTIDE SEQUENCE [LARGE SCALE GENOMIC DNA]</scope>
    <source>
        <strain evidence="10">SpSt-1224</strain>
    </source>
</reference>
<keyword evidence="2 8" id="KW-0963">Cytoplasm</keyword>
<evidence type="ECO:0000256" key="8">
    <source>
        <dbReference type="HAMAP-Rule" id="MF_00423"/>
    </source>
</evidence>
<organism evidence="10">
    <name type="scientific">Desulfurivibrio alkaliphilus</name>
    <dbReference type="NCBI Taxonomy" id="427923"/>
    <lineage>
        <taxon>Bacteria</taxon>
        <taxon>Pseudomonadati</taxon>
        <taxon>Thermodesulfobacteriota</taxon>
        <taxon>Desulfobulbia</taxon>
        <taxon>Desulfobulbales</taxon>
        <taxon>Desulfobulbaceae</taxon>
        <taxon>Desulfurivibrio</taxon>
    </lineage>
</organism>
<accession>A0A7C2TJM0</accession>
<comment type="subcellular location">
    <subcellularLocation>
        <location evidence="8">Cytoplasm</location>
    </subcellularLocation>
</comment>
<keyword evidence="6 8" id="KW-0711">Selenium</keyword>
<dbReference type="HAMAP" id="MF_00423">
    <property type="entry name" value="SelA"/>
    <property type="match status" value="1"/>
</dbReference>
<comment type="pathway">
    <text evidence="8">Aminoacyl-tRNA biosynthesis; selenocysteinyl-tRNA(Sec) biosynthesis; selenocysteinyl-tRNA(Sec) from L-seryl-tRNA(Sec) (bacterial route): step 1/1.</text>
</comment>
<dbReference type="EC" id="2.9.1.1" evidence="8"/>
<proteinExistence type="inferred from homology"/>
<dbReference type="GO" id="GO:0005737">
    <property type="term" value="C:cytoplasm"/>
    <property type="evidence" value="ECO:0007669"/>
    <property type="project" value="UniProtKB-SubCell"/>
</dbReference>
<dbReference type="SUPFAM" id="SSF53383">
    <property type="entry name" value="PLP-dependent transferases"/>
    <property type="match status" value="1"/>
</dbReference>
<dbReference type="InterPro" id="IPR018319">
    <property type="entry name" value="SelA-like"/>
</dbReference>
<evidence type="ECO:0000256" key="1">
    <source>
        <dbReference type="ARBA" id="ARBA00001933"/>
    </source>
</evidence>
<evidence type="ECO:0000256" key="2">
    <source>
        <dbReference type="ARBA" id="ARBA00022490"/>
    </source>
</evidence>
<dbReference type="PANTHER" id="PTHR32328:SF0">
    <property type="entry name" value="L-SERYL-TRNA(SEC) SELENIUM TRANSFERASE"/>
    <property type="match status" value="1"/>
</dbReference>
<keyword evidence="5 8" id="KW-0648">Protein biosynthesis</keyword>
<dbReference type="EMBL" id="DSDS01000174">
    <property type="protein sequence ID" value="HET98563.1"/>
    <property type="molecule type" value="Genomic_DNA"/>
</dbReference>
<dbReference type="Gene3D" id="3.90.1150.180">
    <property type="match status" value="1"/>
</dbReference>
<dbReference type="Pfam" id="PF03841">
    <property type="entry name" value="SelA"/>
    <property type="match status" value="1"/>
</dbReference>
<dbReference type="InterPro" id="IPR015421">
    <property type="entry name" value="PyrdxlP-dep_Trfase_major"/>
</dbReference>
<evidence type="ECO:0000256" key="5">
    <source>
        <dbReference type="ARBA" id="ARBA00022917"/>
    </source>
</evidence>
<name>A0A7C2TJM0_9BACT</name>
<comment type="caution">
    <text evidence="10">The sequence shown here is derived from an EMBL/GenBank/DDBJ whole genome shotgun (WGS) entry which is preliminary data.</text>
</comment>
<evidence type="ECO:0000256" key="3">
    <source>
        <dbReference type="ARBA" id="ARBA00022679"/>
    </source>
</evidence>
<evidence type="ECO:0000256" key="9">
    <source>
        <dbReference type="PIRSR" id="PIRSR618319-50"/>
    </source>
</evidence>
<dbReference type="AlphaFoldDB" id="A0A7C2TJM0"/>
<dbReference type="UniPathway" id="UPA00906">
    <property type="reaction ID" value="UER00896"/>
</dbReference>
<evidence type="ECO:0000256" key="4">
    <source>
        <dbReference type="ARBA" id="ARBA00022898"/>
    </source>
</evidence>